<dbReference type="EMBL" id="GBRH01267754">
    <property type="protein sequence ID" value="JAD30141.1"/>
    <property type="molecule type" value="Transcribed_RNA"/>
</dbReference>
<proteinExistence type="predicted"/>
<name>A0A0A8YU85_ARUDO</name>
<reference evidence="1" key="2">
    <citation type="journal article" date="2015" name="Data Brief">
        <title>Shoot transcriptome of the giant reed, Arundo donax.</title>
        <authorList>
            <person name="Barrero R.A."/>
            <person name="Guerrero F.D."/>
            <person name="Moolhuijzen P."/>
            <person name="Goolsby J.A."/>
            <person name="Tidwell J."/>
            <person name="Bellgard S.E."/>
            <person name="Bellgard M.I."/>
        </authorList>
    </citation>
    <scope>NUCLEOTIDE SEQUENCE</scope>
    <source>
        <tissue evidence="1">Shoot tissue taken approximately 20 cm above the soil surface</tissue>
    </source>
</reference>
<evidence type="ECO:0000313" key="1">
    <source>
        <dbReference type="EMBL" id="JAD30141.1"/>
    </source>
</evidence>
<reference evidence="1" key="1">
    <citation type="submission" date="2014-09" db="EMBL/GenBank/DDBJ databases">
        <authorList>
            <person name="Magalhaes I.L.F."/>
            <person name="Oliveira U."/>
            <person name="Santos F.R."/>
            <person name="Vidigal T.H.D.A."/>
            <person name="Brescovit A.D."/>
            <person name="Santos A.J."/>
        </authorList>
    </citation>
    <scope>NUCLEOTIDE SEQUENCE</scope>
    <source>
        <tissue evidence="1">Shoot tissue taken approximately 20 cm above the soil surface</tissue>
    </source>
</reference>
<sequence>MHLHFTKIIYMFNSSAWNIPELPE</sequence>
<organism evidence="1">
    <name type="scientific">Arundo donax</name>
    <name type="common">Giant reed</name>
    <name type="synonym">Donax arundinaceus</name>
    <dbReference type="NCBI Taxonomy" id="35708"/>
    <lineage>
        <taxon>Eukaryota</taxon>
        <taxon>Viridiplantae</taxon>
        <taxon>Streptophyta</taxon>
        <taxon>Embryophyta</taxon>
        <taxon>Tracheophyta</taxon>
        <taxon>Spermatophyta</taxon>
        <taxon>Magnoliopsida</taxon>
        <taxon>Liliopsida</taxon>
        <taxon>Poales</taxon>
        <taxon>Poaceae</taxon>
        <taxon>PACMAD clade</taxon>
        <taxon>Arundinoideae</taxon>
        <taxon>Arundineae</taxon>
        <taxon>Arundo</taxon>
    </lineage>
</organism>
<protein>
    <submittedName>
        <fullName evidence="1">Uncharacterized protein</fullName>
    </submittedName>
</protein>
<accession>A0A0A8YU85</accession>
<dbReference type="AlphaFoldDB" id="A0A0A8YU85"/>